<dbReference type="SUPFAM" id="SSF47576">
    <property type="entry name" value="Calponin-homology domain, CH-domain"/>
    <property type="match status" value="1"/>
</dbReference>
<dbReference type="PROSITE" id="PS50021">
    <property type="entry name" value="CH"/>
    <property type="match status" value="2"/>
</dbReference>
<keyword evidence="1" id="KW-0677">Repeat</keyword>
<feature type="repeat" description="NHL" evidence="2">
    <location>
        <begin position="464"/>
        <end position="507"/>
    </location>
</feature>
<dbReference type="Gene3D" id="2.120.10.30">
    <property type="entry name" value="TolB, C-terminal domain"/>
    <property type="match status" value="1"/>
</dbReference>
<feature type="repeat" description="NHL" evidence="2">
    <location>
        <begin position="517"/>
        <end position="552"/>
    </location>
</feature>
<dbReference type="GeneID" id="68098732"/>
<dbReference type="RefSeq" id="XP_044546969.1">
    <property type="nucleotide sequence ID" value="XM_044696120.1"/>
</dbReference>
<gene>
    <name evidence="4" type="ORF">C9374_006278</name>
</gene>
<dbReference type="InterPro" id="IPR011042">
    <property type="entry name" value="6-blade_b-propeller_TolB-like"/>
</dbReference>
<dbReference type="AlphaFoldDB" id="A0AA88KH22"/>
<dbReference type="Pfam" id="PF00307">
    <property type="entry name" value="CH"/>
    <property type="match status" value="2"/>
</dbReference>
<dbReference type="Proteomes" id="UP000816034">
    <property type="component" value="Unassembled WGS sequence"/>
</dbReference>
<feature type="repeat" description="NHL" evidence="2">
    <location>
        <begin position="420"/>
        <end position="459"/>
    </location>
</feature>
<protein>
    <recommendedName>
        <fullName evidence="3">Calponin-homology (CH) domain-containing protein</fullName>
    </recommendedName>
</protein>
<dbReference type="Pfam" id="PF01436">
    <property type="entry name" value="NHL"/>
    <property type="match status" value="3"/>
</dbReference>
<proteinExistence type="predicted"/>
<dbReference type="PROSITE" id="PS51125">
    <property type="entry name" value="NHL"/>
    <property type="match status" value="3"/>
</dbReference>
<evidence type="ECO:0000256" key="1">
    <source>
        <dbReference type="ARBA" id="ARBA00022737"/>
    </source>
</evidence>
<comment type="caution">
    <text evidence="4">The sequence shown here is derived from an EMBL/GenBank/DDBJ whole genome shotgun (WGS) entry which is preliminary data.</text>
</comment>
<evidence type="ECO:0000313" key="5">
    <source>
        <dbReference type="Proteomes" id="UP000816034"/>
    </source>
</evidence>
<dbReference type="Gene3D" id="1.10.418.10">
    <property type="entry name" value="Calponin-like domain"/>
    <property type="match status" value="2"/>
</dbReference>
<dbReference type="SMART" id="SM00033">
    <property type="entry name" value="CH"/>
    <property type="match status" value="2"/>
</dbReference>
<dbReference type="InterPro" id="IPR001258">
    <property type="entry name" value="NHL_repeat"/>
</dbReference>
<feature type="domain" description="Calponin-homology (CH)" evidence="3">
    <location>
        <begin position="143"/>
        <end position="251"/>
    </location>
</feature>
<dbReference type="SUPFAM" id="SSF101898">
    <property type="entry name" value="NHL repeat"/>
    <property type="match status" value="1"/>
</dbReference>
<dbReference type="EMBL" id="PYSW02000027">
    <property type="protein sequence ID" value="KAG2381289.1"/>
    <property type="molecule type" value="Genomic_DNA"/>
</dbReference>
<evidence type="ECO:0000256" key="2">
    <source>
        <dbReference type="PROSITE-ProRule" id="PRU00504"/>
    </source>
</evidence>
<keyword evidence="5" id="KW-1185">Reference proteome</keyword>
<evidence type="ECO:0000313" key="4">
    <source>
        <dbReference type="EMBL" id="KAG2381289.1"/>
    </source>
</evidence>
<dbReference type="PANTHER" id="PTHR11915">
    <property type="entry name" value="SPECTRIN/FILAMIN RELATED CYTOSKELETAL PROTEIN"/>
    <property type="match status" value="1"/>
</dbReference>
<dbReference type="CDD" id="cd05819">
    <property type="entry name" value="NHL"/>
    <property type="match status" value="1"/>
</dbReference>
<reference evidence="4 5" key="1">
    <citation type="journal article" date="2018" name="BMC Genomics">
        <title>The genome of Naegleria lovaniensis, the basis for a comparative approach to unravel pathogenicity factors of the human pathogenic amoeba N. fowleri.</title>
        <authorList>
            <person name="Liechti N."/>
            <person name="Schurch N."/>
            <person name="Bruggmann R."/>
            <person name="Wittwer M."/>
        </authorList>
    </citation>
    <scope>NUCLEOTIDE SEQUENCE [LARGE SCALE GENOMIC DNA]</scope>
    <source>
        <strain evidence="4 5">ATCC 30569</strain>
    </source>
</reference>
<name>A0AA88KH22_NAELO</name>
<dbReference type="InterPro" id="IPR036872">
    <property type="entry name" value="CH_dom_sf"/>
</dbReference>
<organism evidence="4 5">
    <name type="scientific">Naegleria lovaniensis</name>
    <name type="common">Amoeba</name>
    <dbReference type="NCBI Taxonomy" id="51637"/>
    <lineage>
        <taxon>Eukaryota</taxon>
        <taxon>Discoba</taxon>
        <taxon>Heterolobosea</taxon>
        <taxon>Tetramitia</taxon>
        <taxon>Eutetramitia</taxon>
        <taxon>Vahlkampfiidae</taxon>
        <taxon>Naegleria</taxon>
    </lineage>
</organism>
<evidence type="ECO:0000259" key="3">
    <source>
        <dbReference type="PROSITE" id="PS50021"/>
    </source>
</evidence>
<sequence>MSSQHQQPPHLLKQHTTNDVSKDAATFSQWINSRLKENPQTKDLSVSDLFEDVKSGVILCNLYKILSQDSSFTYNPTPKTDFHMMDNLQKVINQMNDYLEKQNANCIKYSAETVFHKSETHVLGLLWQFILRFDIKEISEDGRSGEDALLYWCQKQTKNYSPLVNIVDFGKSFQDGLAFCALIHSYNPQLIDFKAQTELKDPKQSLETSFEIAEKCLNIPKLLNANDLLNGLAIDERIVMTYVSNFWKVMSPTAARKNTMLDESALTTNTSLKSPRTFISKKKQSHSVAPNFSFHSFIEVGLGVSDVRIDYKNQLILVTDYEHNRITIYDLESKEFKAFFETPSTPRYIAVCYDLANVVDSGMMEQVSSPRSASNSCSGKTFVVISLSDDTVRKYQLNIENIKKKNRKSDDEIATCVWTCGTKGRAVNQFDIPLGVAVNHGLIYVCDFENNRIQVLDAANGVFKAQLGRYGQNKGQFYGPHDIDVDSNGNLVVAECWNNRIQVVSRNDGSHVTFVNGNHEVFHPRGVTVDRTSGNVIVSEYSTHKIKTFSSDGKLLSTFEGDQQNFPYGMCVNEWAGELLVADYGHGRIQIYK</sequence>
<accession>A0AA88KH22</accession>
<dbReference type="InterPro" id="IPR001715">
    <property type="entry name" value="CH_dom"/>
</dbReference>
<feature type="domain" description="Calponin-homology (CH)" evidence="3">
    <location>
        <begin position="21"/>
        <end position="134"/>
    </location>
</feature>